<dbReference type="GO" id="GO:0032259">
    <property type="term" value="P:methylation"/>
    <property type="evidence" value="ECO:0007669"/>
    <property type="project" value="UniProtKB-KW"/>
</dbReference>
<sequence length="390" mass="44974">MVEELFYKKILKNLFSDPVQITLWNGETIQYGEGEPQFHVTFHKPLSKKEIAKDPSIAFGEAYMNGDLEIEGNLEKAIQSIYRRQDSFLGDSKLQYFKSKWNFSKQKNKDDIAHHYDIGNDFYKLWLDETMTYSCAYFQNEQDSLTTAQHNKVNHILKKLNLQKGDTLLDIGCGWGELITAAAKQYGVKAMGVTLSEEQYAKTSERIKQEGLTDLVEVSLLDYRDIKNHKFDKIVSVGMIEHVGKDNITQYFETVNELLNDGGISLLHCITSPANGGATNGWIEKYIFPGGYVPAVNELITNMTNEQFFIVDVESLRRHYGTTLQHWARNFENVMGEVRKTKDERFIRMWRLYLNACAASFFTGNIDLHQFVFTKGINDTIPMTRSYMYE</sequence>
<evidence type="ECO:0000313" key="9">
    <source>
        <dbReference type="EMBL" id="QKH23110.1"/>
    </source>
</evidence>
<dbReference type="Gene3D" id="3.40.50.150">
    <property type="entry name" value="Vaccinia Virus protein VP39"/>
    <property type="match status" value="1"/>
</dbReference>
<dbReference type="InterPro" id="IPR003333">
    <property type="entry name" value="CMAS"/>
</dbReference>
<feature type="active site" evidence="6">
    <location>
        <position position="357"/>
    </location>
</feature>
<dbReference type="CDD" id="cd02440">
    <property type="entry name" value="AdoMet_MTases"/>
    <property type="match status" value="1"/>
</dbReference>
<dbReference type="InterPro" id="IPR050723">
    <property type="entry name" value="CFA/CMAS"/>
</dbReference>
<dbReference type="RefSeq" id="WP_000229051.1">
    <property type="nucleotide sequence ID" value="NZ_CP009335.1"/>
</dbReference>
<keyword evidence="2 9" id="KW-0489">Methyltransferase</keyword>
<organism evidence="9 11">
    <name type="scientific">Bacillus thuringiensis</name>
    <dbReference type="NCBI Taxonomy" id="1428"/>
    <lineage>
        <taxon>Bacteria</taxon>
        <taxon>Bacillati</taxon>
        <taxon>Bacillota</taxon>
        <taxon>Bacilli</taxon>
        <taxon>Bacillales</taxon>
        <taxon>Bacillaceae</taxon>
        <taxon>Bacillus</taxon>
        <taxon>Bacillus cereus group</taxon>
    </lineage>
</organism>
<evidence type="ECO:0000313" key="10">
    <source>
        <dbReference type="Proteomes" id="UP000031876"/>
    </source>
</evidence>
<reference evidence="9 11" key="2">
    <citation type="submission" date="2020-05" db="EMBL/GenBank/DDBJ databases">
        <title>FDA dAtabase for Regulatory Grade micrObial Sequences (FDA-ARGOS): Supporting development and validation of Infectious Disease Dx tests.</title>
        <authorList>
            <person name="Nelson B."/>
            <person name="Plummer A."/>
            <person name="Tallon L."/>
            <person name="Sadzewicz L."/>
            <person name="Zhao X."/>
            <person name="Vavikolanu K."/>
            <person name="Mehta A."/>
            <person name="Aluvathingal J."/>
            <person name="Nadendla S."/>
            <person name="Myers T."/>
            <person name="Yan Y."/>
            <person name="Sichtig H."/>
        </authorList>
    </citation>
    <scope>NUCLEOTIDE SEQUENCE [LARGE SCALE GENOMIC DNA]</scope>
    <source>
        <strain evidence="9 11">FDAARGOS_795</strain>
    </source>
</reference>
<dbReference type="GO" id="GO:0008610">
    <property type="term" value="P:lipid biosynthetic process"/>
    <property type="evidence" value="ECO:0007669"/>
    <property type="project" value="InterPro"/>
</dbReference>
<evidence type="ECO:0000256" key="3">
    <source>
        <dbReference type="ARBA" id="ARBA00022679"/>
    </source>
</evidence>
<protein>
    <submittedName>
        <fullName evidence="9">Cyclopropane-fatty-acyl-phospholipid synthase</fullName>
        <ecNumber evidence="9">2.1.1.79</ecNumber>
    </submittedName>
    <submittedName>
        <fullName evidence="8">Methyltransferase domain protein</fullName>
    </submittedName>
</protein>
<evidence type="ECO:0000313" key="8">
    <source>
        <dbReference type="EMBL" id="AJG78961.1"/>
    </source>
</evidence>
<dbReference type="AlphaFoldDB" id="A0A0B5NY81"/>
<evidence type="ECO:0000256" key="5">
    <source>
        <dbReference type="ARBA" id="ARBA00023098"/>
    </source>
</evidence>
<dbReference type="Proteomes" id="UP000501107">
    <property type="component" value="Chromosome"/>
</dbReference>
<evidence type="ECO:0000256" key="4">
    <source>
        <dbReference type="ARBA" id="ARBA00022691"/>
    </source>
</evidence>
<name>A0A0B5NY81_BACTU</name>
<gene>
    <name evidence="8" type="ORF">BF38_4568</name>
    <name evidence="9" type="ORF">FOC89_03575</name>
</gene>
<dbReference type="PIRSF" id="PIRSF003085">
    <property type="entry name" value="CMAS"/>
    <property type="match status" value="1"/>
</dbReference>
<comment type="similarity">
    <text evidence="1">Belongs to the CFA/CMAS family.</text>
</comment>
<feature type="domain" description="DUF7884" evidence="7">
    <location>
        <begin position="6"/>
        <end position="92"/>
    </location>
</feature>
<evidence type="ECO:0000256" key="6">
    <source>
        <dbReference type="PIRSR" id="PIRSR003085-1"/>
    </source>
</evidence>
<evidence type="ECO:0000256" key="2">
    <source>
        <dbReference type="ARBA" id="ARBA00022603"/>
    </source>
</evidence>
<dbReference type="KEGG" id="btw:BF38_4568"/>
<keyword evidence="5" id="KW-0443">Lipid metabolism</keyword>
<evidence type="ECO:0000313" key="11">
    <source>
        <dbReference type="Proteomes" id="UP000501107"/>
    </source>
</evidence>
<keyword evidence="4" id="KW-0949">S-adenosyl-L-methionine</keyword>
<keyword evidence="3 9" id="KW-0808">Transferase</keyword>
<evidence type="ECO:0000256" key="1">
    <source>
        <dbReference type="ARBA" id="ARBA00010815"/>
    </source>
</evidence>
<dbReference type="EMBL" id="CP009335">
    <property type="protein sequence ID" value="AJG78961.1"/>
    <property type="molecule type" value="Genomic_DNA"/>
</dbReference>
<dbReference type="EMBL" id="CP053980">
    <property type="protein sequence ID" value="QKH23110.1"/>
    <property type="molecule type" value="Genomic_DNA"/>
</dbReference>
<dbReference type="GO" id="GO:0008825">
    <property type="term" value="F:cyclopropane-fatty-acyl-phospholipid synthase activity"/>
    <property type="evidence" value="ECO:0007669"/>
    <property type="project" value="UniProtKB-EC"/>
</dbReference>
<dbReference type="Pfam" id="PF25371">
    <property type="entry name" value="DUF7884"/>
    <property type="match status" value="1"/>
</dbReference>
<dbReference type="PANTHER" id="PTHR43667:SF1">
    <property type="entry name" value="CYCLOPROPANE-FATTY-ACYL-PHOSPHOLIPID SYNTHASE"/>
    <property type="match status" value="1"/>
</dbReference>
<dbReference type="Proteomes" id="UP000031876">
    <property type="component" value="Chromosome"/>
</dbReference>
<reference evidence="8 10" key="1">
    <citation type="journal article" date="2015" name="Genome Announc.">
        <title>Complete genome sequences for 35 biothreat assay-relevant bacillus species.</title>
        <authorList>
            <person name="Johnson S.L."/>
            <person name="Daligault H.E."/>
            <person name="Davenport K.W."/>
            <person name="Jaissle J."/>
            <person name="Frey K.G."/>
            <person name="Ladner J.T."/>
            <person name="Broomall S.M."/>
            <person name="Bishop-Lilly K.A."/>
            <person name="Bruce D.C."/>
            <person name="Gibbons H.S."/>
            <person name="Coyne S.R."/>
            <person name="Lo C.C."/>
            <person name="Meincke L."/>
            <person name="Munk A.C."/>
            <person name="Koroleva G.I."/>
            <person name="Rosenzweig C.N."/>
            <person name="Palacios G.F."/>
            <person name="Redden C.L."/>
            <person name="Minogue T.D."/>
            <person name="Chain P.S."/>
        </authorList>
    </citation>
    <scope>NUCLEOTIDE SEQUENCE [LARGE SCALE GENOMIC DNA]</scope>
    <source>
        <strain evidence="8 10">HD1011</strain>
    </source>
</reference>
<dbReference type="EC" id="2.1.1.79" evidence="9"/>
<accession>A0A0B5NY81</accession>
<proteinExistence type="inferred from homology"/>
<dbReference type="PANTHER" id="PTHR43667">
    <property type="entry name" value="CYCLOPROPANE-FATTY-ACYL-PHOSPHOLIPID SYNTHASE"/>
    <property type="match status" value="1"/>
</dbReference>
<evidence type="ECO:0000259" key="7">
    <source>
        <dbReference type="Pfam" id="PF25371"/>
    </source>
</evidence>
<dbReference type="SUPFAM" id="SSF53335">
    <property type="entry name" value="S-adenosyl-L-methionine-dependent methyltransferases"/>
    <property type="match status" value="1"/>
</dbReference>
<dbReference type="InterPro" id="IPR057206">
    <property type="entry name" value="DUF7884"/>
</dbReference>
<dbReference type="Pfam" id="PF02353">
    <property type="entry name" value="CMAS"/>
    <property type="match status" value="1"/>
</dbReference>
<dbReference type="InterPro" id="IPR029063">
    <property type="entry name" value="SAM-dependent_MTases_sf"/>
</dbReference>